<proteinExistence type="predicted"/>
<dbReference type="FunFam" id="1.20.58.1310:FF:000002">
    <property type="entry name" value="Rop guanine nucleotide exchange factor 2"/>
    <property type="match status" value="1"/>
</dbReference>
<reference evidence="4 5" key="1">
    <citation type="submission" date="2019-07" db="EMBL/GenBank/DDBJ databases">
        <title>De Novo Assembly of kiwifruit Actinidia rufa.</title>
        <authorList>
            <person name="Sugita-Konishi S."/>
            <person name="Sato K."/>
            <person name="Mori E."/>
            <person name="Abe Y."/>
            <person name="Kisaki G."/>
            <person name="Hamano K."/>
            <person name="Suezawa K."/>
            <person name="Otani M."/>
            <person name="Fukuda T."/>
            <person name="Manabe T."/>
            <person name="Gomi K."/>
            <person name="Tabuchi M."/>
            <person name="Akimitsu K."/>
            <person name="Kataoka I."/>
        </authorList>
    </citation>
    <scope>NUCLEOTIDE SEQUENCE [LARGE SCALE GENOMIC DNA]</scope>
    <source>
        <strain evidence="5">cv. Fuchu</strain>
    </source>
</reference>
<evidence type="ECO:0000313" key="4">
    <source>
        <dbReference type="EMBL" id="GFY94534.1"/>
    </source>
</evidence>
<dbReference type="AlphaFoldDB" id="A0A7J0F765"/>
<accession>A0A7J0F765</accession>
<dbReference type="PANTHER" id="PTHR33101:SF6">
    <property type="entry name" value="ROP GUANINE NUCLEOTIDE EXCHANGE FACTOR 1"/>
    <property type="match status" value="1"/>
</dbReference>
<name>A0A7J0F765_9ERIC</name>
<evidence type="ECO:0000313" key="5">
    <source>
        <dbReference type="Proteomes" id="UP000585474"/>
    </source>
</evidence>
<dbReference type="PROSITE" id="PS51334">
    <property type="entry name" value="PRONE"/>
    <property type="match status" value="1"/>
</dbReference>
<dbReference type="InterPro" id="IPR038937">
    <property type="entry name" value="RopGEF"/>
</dbReference>
<dbReference type="Gene3D" id="1.20.58.1310">
    <property type="entry name" value="PRONE domain, subdomain 2"/>
    <property type="match status" value="1"/>
</dbReference>
<comment type="caution">
    <text evidence="4">The sequence shown here is derived from an EMBL/GenBank/DDBJ whole genome shotgun (WGS) entry which is preliminary data.</text>
</comment>
<gene>
    <name evidence="4" type="ORF">Acr_09g0009800</name>
</gene>
<organism evidence="4 5">
    <name type="scientific">Actinidia rufa</name>
    <dbReference type="NCBI Taxonomy" id="165716"/>
    <lineage>
        <taxon>Eukaryota</taxon>
        <taxon>Viridiplantae</taxon>
        <taxon>Streptophyta</taxon>
        <taxon>Embryophyta</taxon>
        <taxon>Tracheophyta</taxon>
        <taxon>Spermatophyta</taxon>
        <taxon>Magnoliopsida</taxon>
        <taxon>eudicotyledons</taxon>
        <taxon>Gunneridae</taxon>
        <taxon>Pentapetalae</taxon>
        <taxon>asterids</taxon>
        <taxon>Ericales</taxon>
        <taxon>Actinidiaceae</taxon>
        <taxon>Actinidia</taxon>
    </lineage>
</organism>
<protein>
    <submittedName>
        <fullName evidence="4">Rho guanyl-nucleotide exchange factor 1</fullName>
    </submittedName>
</protein>
<evidence type="ECO:0000256" key="1">
    <source>
        <dbReference type="ARBA" id="ARBA00022658"/>
    </source>
</evidence>
<evidence type="ECO:0000256" key="2">
    <source>
        <dbReference type="PROSITE-ProRule" id="PRU00663"/>
    </source>
</evidence>
<dbReference type="Proteomes" id="UP000585474">
    <property type="component" value="Unassembled WGS sequence"/>
</dbReference>
<dbReference type="EMBL" id="BJWL01000009">
    <property type="protein sequence ID" value="GFY94534.1"/>
    <property type="molecule type" value="Genomic_DNA"/>
</dbReference>
<keyword evidence="5" id="KW-1185">Reference proteome</keyword>
<keyword evidence="1 2" id="KW-0344">Guanine-nucleotide releasing factor</keyword>
<dbReference type="Pfam" id="PF03759">
    <property type="entry name" value="PRONE"/>
    <property type="match status" value="1"/>
</dbReference>
<dbReference type="OrthoDB" id="1721528at2759"/>
<feature type="domain" description="PRONE" evidence="3">
    <location>
        <begin position="1"/>
        <end position="161"/>
    </location>
</feature>
<evidence type="ECO:0000259" key="3">
    <source>
        <dbReference type="PROSITE" id="PS51334"/>
    </source>
</evidence>
<dbReference type="InterPro" id="IPR005512">
    <property type="entry name" value="PRONE_dom"/>
</dbReference>
<dbReference type="GO" id="GO:0005085">
    <property type="term" value="F:guanyl-nucleotide exchange factor activity"/>
    <property type="evidence" value="ECO:0007669"/>
    <property type="project" value="UniProtKB-UniRule"/>
</dbReference>
<sequence>MSGKACLGDNIYHLITAEQFSPDCLLDCLDLSSEYHTLDVANRIEAAVYVWKQKKQRKHRKYLKAKRSQWGGKVKGFVSDAEKKHILAQRAETLLHSLRLRFPDLPQTVLDMSKIQYNKDVGQSILESYSRVMESLAFNIMARIDDILYVDDATKRCDTAESMSVFSRGGLGGLPVQKRISPSPFSVQQTPYASPFATPTFCSSPALVLSPGRAPPLSDKYGLKAHRCHKLEKQMPAELQKLWSYAGNLGSRRVYADGSDLD</sequence>
<dbReference type="PANTHER" id="PTHR33101">
    <property type="entry name" value="ROP GUANINE NUCLEOTIDE EXCHANGE FACTOR 1"/>
    <property type="match status" value="1"/>
</dbReference>